<proteinExistence type="predicted"/>
<dbReference type="PANTHER" id="PTHR31389:SF4">
    <property type="entry name" value="LD39211P"/>
    <property type="match status" value="1"/>
</dbReference>
<feature type="non-terminal residue" evidence="1">
    <location>
        <position position="188"/>
    </location>
</feature>
<evidence type="ECO:0000313" key="1">
    <source>
        <dbReference type="EMBL" id="KAK5982569.1"/>
    </source>
</evidence>
<reference evidence="1 2" key="1">
    <citation type="submission" date="2019-10" db="EMBL/GenBank/DDBJ databases">
        <title>Assembly and Annotation for the nematode Trichostrongylus colubriformis.</title>
        <authorList>
            <person name="Martin J."/>
        </authorList>
    </citation>
    <scope>NUCLEOTIDE SEQUENCE [LARGE SCALE GENOMIC DNA]</scope>
    <source>
        <strain evidence="1">G859</strain>
        <tissue evidence="1">Whole worm</tissue>
    </source>
</reference>
<keyword evidence="2" id="KW-1185">Reference proteome</keyword>
<feature type="non-terminal residue" evidence="1">
    <location>
        <position position="1"/>
    </location>
</feature>
<dbReference type="Pfam" id="PF07801">
    <property type="entry name" value="DUF1647"/>
    <property type="match status" value="1"/>
</dbReference>
<dbReference type="InterPro" id="IPR012444">
    <property type="entry name" value="DUF1647"/>
</dbReference>
<organism evidence="1 2">
    <name type="scientific">Trichostrongylus colubriformis</name>
    <name type="common">Black scour worm</name>
    <dbReference type="NCBI Taxonomy" id="6319"/>
    <lineage>
        <taxon>Eukaryota</taxon>
        <taxon>Metazoa</taxon>
        <taxon>Ecdysozoa</taxon>
        <taxon>Nematoda</taxon>
        <taxon>Chromadorea</taxon>
        <taxon>Rhabditida</taxon>
        <taxon>Rhabditina</taxon>
        <taxon>Rhabditomorpha</taxon>
        <taxon>Strongyloidea</taxon>
        <taxon>Trichostrongylidae</taxon>
        <taxon>Trichostrongylus</taxon>
    </lineage>
</organism>
<dbReference type="Proteomes" id="UP001331761">
    <property type="component" value="Unassembled WGS sequence"/>
</dbReference>
<evidence type="ECO:0000313" key="2">
    <source>
        <dbReference type="Proteomes" id="UP001331761"/>
    </source>
</evidence>
<comment type="caution">
    <text evidence="1">The sequence shown here is derived from an EMBL/GenBank/DDBJ whole genome shotgun (WGS) entry which is preliminary data.</text>
</comment>
<dbReference type="AlphaFoldDB" id="A0AAN8FSC2"/>
<protein>
    <submittedName>
        <fullName evidence="1">Uncharacterized protein</fullName>
    </submittedName>
</protein>
<accession>A0AAN8FSC2</accession>
<name>A0AAN8FSC2_TRICO</name>
<dbReference type="PANTHER" id="PTHR31389">
    <property type="entry name" value="LD39211P"/>
    <property type="match status" value="1"/>
</dbReference>
<gene>
    <name evidence="1" type="ORF">GCK32_010506</name>
</gene>
<dbReference type="EMBL" id="WIXE01004959">
    <property type="protein sequence ID" value="KAK5982569.1"/>
    <property type="molecule type" value="Genomic_DNA"/>
</dbReference>
<sequence>TFAPNLLEPHCRCELNKNIYDFCYRLPSQPQTLGQPFNCTYATYLEELDLLSDHDAINLETDRIPDPMYVTAMSTNHFEEGLTLIANIRKLWPHKKILVYNLGLNKRSVEDLKKKCLVEVRDFPFPNYPSYVKNLMEYRWKPLIIAITVKEFGAIWWMDTSVRWKKDYQDLINDEIRCRNNFITRLLT</sequence>